<organism evidence="8 9">
    <name type="scientific">Quercus lobata</name>
    <name type="common">Valley oak</name>
    <dbReference type="NCBI Taxonomy" id="97700"/>
    <lineage>
        <taxon>Eukaryota</taxon>
        <taxon>Viridiplantae</taxon>
        <taxon>Streptophyta</taxon>
        <taxon>Embryophyta</taxon>
        <taxon>Tracheophyta</taxon>
        <taxon>Spermatophyta</taxon>
        <taxon>Magnoliopsida</taxon>
        <taxon>eudicotyledons</taxon>
        <taxon>Gunneridae</taxon>
        <taxon>Pentapetalae</taxon>
        <taxon>rosids</taxon>
        <taxon>fabids</taxon>
        <taxon>Fagales</taxon>
        <taxon>Fagaceae</taxon>
        <taxon>Quercus</taxon>
    </lineage>
</organism>
<dbReference type="PANTHER" id="PTHR11017:SF570">
    <property type="entry name" value="DISEASE RESISTANCE PROTEIN (TIR-NBS CLASS)-RELATED"/>
    <property type="match status" value="1"/>
</dbReference>
<keyword evidence="9" id="KW-1185">Reference proteome</keyword>
<dbReference type="InterPro" id="IPR036430">
    <property type="entry name" value="RNase_T2-like_sf"/>
</dbReference>
<reference evidence="8 9" key="1">
    <citation type="journal article" date="2016" name="G3 (Bethesda)">
        <title>First Draft Assembly and Annotation of the Genome of a California Endemic Oak Quercus lobata Nee (Fagaceae).</title>
        <authorList>
            <person name="Sork V.L."/>
            <person name="Fitz-Gibbon S.T."/>
            <person name="Puiu D."/>
            <person name="Crepeau M."/>
            <person name="Gugger P.F."/>
            <person name="Sherman R."/>
            <person name="Stevens K."/>
            <person name="Langley C.H."/>
            <person name="Pellegrini M."/>
            <person name="Salzberg S.L."/>
        </authorList>
    </citation>
    <scope>NUCLEOTIDE SEQUENCE [LARGE SCALE GENOMIC DNA]</scope>
    <source>
        <strain evidence="8 9">cv. SW786</strain>
    </source>
</reference>
<evidence type="ECO:0000256" key="4">
    <source>
        <dbReference type="ARBA" id="ARBA00022821"/>
    </source>
</evidence>
<keyword evidence="2" id="KW-0433">Leucine-rich repeat</keyword>
<dbReference type="Pfam" id="PF00931">
    <property type="entry name" value="NB-ARC"/>
    <property type="match status" value="1"/>
</dbReference>
<dbReference type="FunFam" id="3.40.50.10140:FF:000007">
    <property type="entry name" value="Disease resistance protein (TIR-NBS-LRR class)"/>
    <property type="match status" value="1"/>
</dbReference>
<dbReference type="InterPro" id="IPR002182">
    <property type="entry name" value="NB-ARC"/>
</dbReference>
<accession>A0A7N2L9D1</accession>
<dbReference type="Gramene" id="QL03p063569:mrna">
    <property type="protein sequence ID" value="QL03p063569:mrna"/>
    <property type="gene ID" value="QL03p063569"/>
</dbReference>
<evidence type="ECO:0000313" key="8">
    <source>
        <dbReference type="EnsemblPlants" id="QL03p063569:mrna"/>
    </source>
</evidence>
<dbReference type="PANTHER" id="PTHR11017">
    <property type="entry name" value="LEUCINE-RICH REPEAT-CONTAINING PROTEIN"/>
    <property type="match status" value="1"/>
</dbReference>
<dbReference type="AlphaFoldDB" id="A0A7N2L9D1"/>
<dbReference type="InterPro" id="IPR001568">
    <property type="entry name" value="RNase_T2-like"/>
</dbReference>
<dbReference type="SUPFAM" id="SSF52200">
    <property type="entry name" value="Toll/Interleukin receptor TIR domain"/>
    <property type="match status" value="1"/>
</dbReference>
<dbReference type="GO" id="GO:0003723">
    <property type="term" value="F:RNA binding"/>
    <property type="evidence" value="ECO:0007669"/>
    <property type="project" value="InterPro"/>
</dbReference>
<dbReference type="PROSITE" id="PS50104">
    <property type="entry name" value="TIR"/>
    <property type="match status" value="1"/>
</dbReference>
<evidence type="ECO:0000313" key="9">
    <source>
        <dbReference type="Proteomes" id="UP000594261"/>
    </source>
</evidence>
<evidence type="ECO:0000256" key="5">
    <source>
        <dbReference type="ARBA" id="ARBA00023027"/>
    </source>
</evidence>
<dbReference type="GO" id="GO:0033897">
    <property type="term" value="F:ribonuclease T2 activity"/>
    <property type="evidence" value="ECO:0007669"/>
    <property type="project" value="InterPro"/>
</dbReference>
<dbReference type="InterPro" id="IPR033130">
    <property type="entry name" value="RNase_T2_His_AS_2"/>
</dbReference>
<dbReference type="Proteomes" id="UP000594261">
    <property type="component" value="Chromosome 3"/>
</dbReference>
<dbReference type="InterPro" id="IPR044974">
    <property type="entry name" value="Disease_R_plants"/>
</dbReference>
<dbReference type="Gene3D" id="3.80.10.10">
    <property type="entry name" value="Ribonuclease Inhibitor"/>
    <property type="match status" value="1"/>
</dbReference>
<name>A0A7N2L9D1_QUELO</name>
<evidence type="ECO:0000256" key="3">
    <source>
        <dbReference type="ARBA" id="ARBA00022737"/>
    </source>
</evidence>
<dbReference type="SUPFAM" id="SSF55895">
    <property type="entry name" value="Ribonuclease Rh-like"/>
    <property type="match status" value="1"/>
</dbReference>
<dbReference type="Pfam" id="PF01582">
    <property type="entry name" value="TIR"/>
    <property type="match status" value="1"/>
</dbReference>
<proteinExistence type="inferred from homology"/>
<comment type="similarity">
    <text evidence="1 6">Belongs to the RNase T2 family.</text>
</comment>
<dbReference type="Gene3D" id="3.40.50.10140">
    <property type="entry name" value="Toll/interleukin-1 receptor homology (TIR) domain"/>
    <property type="match status" value="1"/>
</dbReference>
<dbReference type="SUPFAM" id="SSF52540">
    <property type="entry name" value="P-loop containing nucleoside triphosphate hydrolases"/>
    <property type="match status" value="1"/>
</dbReference>
<dbReference type="GO" id="GO:0006952">
    <property type="term" value="P:defense response"/>
    <property type="evidence" value="ECO:0007669"/>
    <property type="project" value="UniProtKB-KW"/>
</dbReference>
<dbReference type="InterPro" id="IPR042197">
    <property type="entry name" value="Apaf_helical"/>
</dbReference>
<dbReference type="InterPro" id="IPR058192">
    <property type="entry name" value="WHD_ROQ1-like"/>
</dbReference>
<dbReference type="SMART" id="SM00255">
    <property type="entry name" value="TIR"/>
    <property type="match status" value="1"/>
</dbReference>
<dbReference type="InterPro" id="IPR027417">
    <property type="entry name" value="P-loop_NTPase"/>
</dbReference>
<dbReference type="InterPro" id="IPR000157">
    <property type="entry name" value="TIR_dom"/>
</dbReference>
<dbReference type="Pfam" id="PF00445">
    <property type="entry name" value="Ribonuclease_T2"/>
    <property type="match status" value="1"/>
</dbReference>
<evidence type="ECO:0000259" key="7">
    <source>
        <dbReference type="PROSITE" id="PS50104"/>
    </source>
</evidence>
<keyword evidence="4" id="KW-0611">Plant defense</keyword>
<feature type="domain" description="TIR" evidence="7">
    <location>
        <begin position="13"/>
        <end position="184"/>
    </location>
</feature>
<dbReference type="SUPFAM" id="SSF46785">
    <property type="entry name" value="Winged helix' DNA-binding domain"/>
    <property type="match status" value="1"/>
</dbReference>
<dbReference type="EnsemblPlants" id="QL03p063569:mrna">
    <property type="protein sequence ID" value="QL03p063569:mrna"/>
    <property type="gene ID" value="QL03p063569"/>
</dbReference>
<dbReference type="Gene3D" id="3.90.730.10">
    <property type="entry name" value="Ribonuclease T2-like"/>
    <property type="match status" value="1"/>
</dbReference>
<dbReference type="InterPro" id="IPR036390">
    <property type="entry name" value="WH_DNA-bd_sf"/>
</dbReference>
<dbReference type="InParanoid" id="A0A7N2L9D1"/>
<dbReference type="Pfam" id="PF23282">
    <property type="entry name" value="WHD_ROQ1"/>
    <property type="match status" value="1"/>
</dbReference>
<dbReference type="Gene3D" id="1.10.8.430">
    <property type="entry name" value="Helical domain of apoptotic protease-activating factors"/>
    <property type="match status" value="1"/>
</dbReference>
<dbReference type="GO" id="GO:0043531">
    <property type="term" value="F:ADP binding"/>
    <property type="evidence" value="ECO:0007669"/>
    <property type="project" value="InterPro"/>
</dbReference>
<evidence type="ECO:0000256" key="2">
    <source>
        <dbReference type="ARBA" id="ARBA00022614"/>
    </source>
</evidence>
<reference evidence="8" key="2">
    <citation type="submission" date="2021-01" db="UniProtKB">
        <authorList>
            <consortium name="EnsemblPlants"/>
        </authorList>
    </citation>
    <scope>IDENTIFICATION</scope>
</reference>
<keyword evidence="3" id="KW-0677">Repeat</keyword>
<dbReference type="PRINTS" id="PR00364">
    <property type="entry name" value="DISEASERSIST"/>
</dbReference>
<protein>
    <recommendedName>
        <fullName evidence="7">TIR domain-containing protein</fullName>
    </recommendedName>
</protein>
<dbReference type="InterPro" id="IPR035897">
    <property type="entry name" value="Toll_tir_struct_dom_sf"/>
</dbReference>
<dbReference type="PROSITE" id="PS00531">
    <property type="entry name" value="RNASE_T2_2"/>
    <property type="match status" value="1"/>
</dbReference>
<dbReference type="GO" id="GO:0007165">
    <property type="term" value="P:signal transduction"/>
    <property type="evidence" value="ECO:0007669"/>
    <property type="project" value="InterPro"/>
</dbReference>
<keyword evidence="5" id="KW-0520">NAD</keyword>
<dbReference type="EMBL" id="LRBV02000003">
    <property type="status" value="NOT_ANNOTATED_CDS"/>
    <property type="molecule type" value="Genomic_DNA"/>
</dbReference>
<sequence>MCGDFSSSSTRQWNYDVFLSFRGEDTREGFTSHLYKALCHKGIYTFIDDELPRGEEISEELIQAIKNSSILVIVFSENYAESKWCLDELAEIVKCREEDKGVKIRPVFYNVDPSEIRNQKGNFGKALAEHEKKLKDNKSKVHRWRDALRIAANASGWHYKKGCATYKSESDFIENIVEEISNVKLKWTPLYVAEYPVGINYRAAAIESLLDIGSDEVCMVGIHGLPGVGKTTIAKAVYNRIAKHFDGSSFLENVRENLGTDAGIITLQEQLLNDILGNGNWKVGRFRGISLIEKRLCCKKVFLILDDVNDSTRIENLLGKCNWFAPGSRVIITLRDRHVLVALKEKVCTTYKVKEFKVKELNKHQAFQLFTKHAFPGNKPDEDYSKLATKFTNFAKGLPLALEIIARDLCGKTKDEWESALDMYNKIPNKGIQNILQVSYDGLQGTEKDIFLDIACFFKGWDKDYVVKILDACELYPCSGIPRLINKYLITVDRCGRLSMHDLIQQMGREVVRQQEPDIRKRSSSKDGVSVIAQNFNFFQANSASGFDDYYCQIENDGNSFDSSFGYGFVNMTHLSFEYYENIIELDLLMKPDYFPALQDINLSGTNIVTIPESISRFPRLESLNITNSKLLREVQGLPQSISLVFARNSMLLDTQSPSGLLSQVIEIIGILPNRVCVCGSARSNKLMNLQLSNCFPSETEGAEFEDGDVSMNRRLSNYCPSEIESAESEDGNISLQPQLTNYFPSETEGAESEDGDISMDWQFSNHFLSETVGAESEDGDISMDQQFSNHFPSETEGVEYEDRDIERTIYVWGTEMPKWFNHLSVENSIFFWVGRRFPKLAVCVVCGPNEAQGYSHEFGIFYISINGCEKRESGSFCRFQNDYNLQYLHSPPRRLLQQYLNESNPTDQNHVTYSIQYPFIKRWGVHVECTCPPHESLIPNLPLLTAGHDDDDVVDYLPLNISFCSLDLGGFCLFSTSMAQDLGVHLMPREFVPLNMRRIAMSRLSLLCLIMLKYINSFMHYWTFELSDLMTNLQKDWPSLSCPSSNGFRFWSHEWEKHGACSESESQLDQHEYFEAALNLKKKVNLLQILRIARIEPDDGFYSLDNIVKAIIKGIGHTPRIGCNKDSDGNSQLYQIYFWGKIH</sequence>
<evidence type="ECO:0000256" key="6">
    <source>
        <dbReference type="RuleBase" id="RU004328"/>
    </source>
</evidence>
<evidence type="ECO:0000256" key="1">
    <source>
        <dbReference type="ARBA" id="ARBA00007469"/>
    </source>
</evidence>
<dbReference type="Gene3D" id="3.40.50.300">
    <property type="entry name" value="P-loop containing nucleotide triphosphate hydrolases"/>
    <property type="match status" value="1"/>
</dbReference>
<dbReference type="SUPFAM" id="SSF52047">
    <property type="entry name" value="RNI-like"/>
    <property type="match status" value="1"/>
</dbReference>
<dbReference type="InterPro" id="IPR032675">
    <property type="entry name" value="LRR_dom_sf"/>
</dbReference>